<dbReference type="AlphaFoldDB" id="A0A485K5S4"/>
<accession>A0A485K5S4</accession>
<keyword evidence="5" id="KW-1185">Reference proteome</keyword>
<dbReference type="EMBL" id="CAADRA010000082">
    <property type="protein sequence ID" value="VFT78389.1"/>
    <property type="molecule type" value="Genomic_DNA"/>
</dbReference>
<feature type="region of interest" description="Disordered" evidence="2">
    <location>
        <begin position="322"/>
        <end position="350"/>
    </location>
</feature>
<dbReference type="EMBL" id="VJMH01000082">
    <property type="protein sequence ID" value="KAF0719246.1"/>
    <property type="molecule type" value="Genomic_DNA"/>
</dbReference>
<evidence type="ECO:0000313" key="4">
    <source>
        <dbReference type="EMBL" id="VFT78389.1"/>
    </source>
</evidence>
<evidence type="ECO:0000256" key="2">
    <source>
        <dbReference type="SAM" id="MobiDB-lite"/>
    </source>
</evidence>
<feature type="coiled-coil region" evidence="1">
    <location>
        <begin position="37"/>
        <end position="64"/>
    </location>
</feature>
<sequence length="377" mass="43212">MSNESFSMLVDETDVSSDVSEVLAAVDTVLARRRYQREKQRQHRRKAKDERAILLEELATLQAKLPVLTTGETTTPEGMLSWRVIADVFRATSGRAKDQKHHLFEETRKYMAVTHELQRFLRACRPMMPRPALPSSDVVVGNHSFVTLLASAESRSRAKQWLTQQLYHNTDRAFASFPSTAVDGGDFTHCKYRFKDSELHGTDMYQAVFNAPLKVVLAAQQRKLLRKRWLDLGELDIESEGNTAVYRNLDLQAMDYWNILEGVFYEADRCVVVYRRLQDDETYSSRGCYEHHAMQWIDMRQLKPNQTIVRFMGVRTVMRPKADRQDMAVSDDPPEPPTSPSPSERAQGNEVARVLQGDIDEMRHVVSELLTEGGCNI</sequence>
<evidence type="ECO:0000313" key="5">
    <source>
        <dbReference type="Proteomes" id="UP000332933"/>
    </source>
</evidence>
<proteinExistence type="predicted"/>
<name>A0A485K5S4_9STRA</name>
<gene>
    <name evidence="4" type="primary">Aste57867_1169</name>
    <name evidence="3" type="ORF">As57867_001168</name>
    <name evidence="4" type="ORF">ASTE57867_1169</name>
</gene>
<reference evidence="4 5" key="1">
    <citation type="submission" date="2019-03" db="EMBL/GenBank/DDBJ databases">
        <authorList>
            <person name="Gaulin E."/>
            <person name="Dumas B."/>
        </authorList>
    </citation>
    <scope>NUCLEOTIDE SEQUENCE [LARGE SCALE GENOMIC DNA]</scope>
    <source>
        <strain evidence="4">CBS 568.67</strain>
    </source>
</reference>
<evidence type="ECO:0000256" key="1">
    <source>
        <dbReference type="SAM" id="Coils"/>
    </source>
</evidence>
<evidence type="ECO:0000313" key="3">
    <source>
        <dbReference type="EMBL" id="KAF0719246.1"/>
    </source>
</evidence>
<dbReference type="Proteomes" id="UP000332933">
    <property type="component" value="Unassembled WGS sequence"/>
</dbReference>
<reference evidence="3" key="2">
    <citation type="submission" date="2019-06" db="EMBL/GenBank/DDBJ databases">
        <title>Genomics analysis of Aphanomyces spp. identifies a new class of oomycete effector associated with host adaptation.</title>
        <authorList>
            <person name="Gaulin E."/>
        </authorList>
    </citation>
    <scope>NUCLEOTIDE SEQUENCE</scope>
    <source>
        <strain evidence="3">CBS 578.67</strain>
    </source>
</reference>
<protein>
    <submittedName>
        <fullName evidence="4">Aste57867_1169 protein</fullName>
    </submittedName>
</protein>
<keyword evidence="1" id="KW-0175">Coiled coil</keyword>
<organism evidence="4 5">
    <name type="scientific">Aphanomyces stellatus</name>
    <dbReference type="NCBI Taxonomy" id="120398"/>
    <lineage>
        <taxon>Eukaryota</taxon>
        <taxon>Sar</taxon>
        <taxon>Stramenopiles</taxon>
        <taxon>Oomycota</taxon>
        <taxon>Saprolegniomycetes</taxon>
        <taxon>Saprolegniales</taxon>
        <taxon>Verrucalvaceae</taxon>
        <taxon>Aphanomyces</taxon>
    </lineage>
</organism>
<dbReference type="OrthoDB" id="69373at2759"/>